<dbReference type="InterPro" id="IPR009724">
    <property type="entry name" value="TMEM70"/>
</dbReference>
<dbReference type="AlphaFoldDB" id="A0A024FYB4"/>
<gene>
    <name evidence="1" type="ORF">BN9_000810</name>
</gene>
<name>A0A024FYB4_9STRA</name>
<comment type="caution">
    <text evidence="1">The sequence shown here is derived from an EMBL/GenBank/DDBJ whole genome shotgun (WGS) entry which is preliminary data.</text>
</comment>
<reference evidence="1 2" key="1">
    <citation type="submission" date="2012-05" db="EMBL/GenBank/DDBJ databases">
        <title>Recombination and specialization in a pathogen metapopulation.</title>
        <authorList>
            <person name="Gardiner A."/>
            <person name="Kemen E."/>
            <person name="Schultz-Larsen T."/>
            <person name="MacLean D."/>
            <person name="Van Oosterhout C."/>
            <person name="Jones J.D.G."/>
        </authorList>
    </citation>
    <scope>NUCLEOTIDE SEQUENCE [LARGE SCALE GENOMIC DNA]</scope>
    <source>
        <strain evidence="1 2">Ac Nc2</strain>
    </source>
</reference>
<evidence type="ECO:0000313" key="1">
    <source>
        <dbReference type="EMBL" id="CCI39298.1"/>
    </source>
</evidence>
<dbReference type="OrthoDB" id="156886at2759"/>
<organism evidence="1 2">
    <name type="scientific">Albugo candida</name>
    <dbReference type="NCBI Taxonomy" id="65357"/>
    <lineage>
        <taxon>Eukaryota</taxon>
        <taxon>Sar</taxon>
        <taxon>Stramenopiles</taxon>
        <taxon>Oomycota</taxon>
        <taxon>Peronosporomycetes</taxon>
        <taxon>Albuginales</taxon>
        <taxon>Albuginaceae</taxon>
        <taxon>Albugo</taxon>
    </lineage>
</organism>
<dbReference type="PANTHER" id="PTHR13281">
    <property type="entry name" value="TRANSMEMBRANE PROTEIN 70, MITOCHONDRIAL"/>
    <property type="match status" value="1"/>
</dbReference>
<accession>A0A024FYB4</accession>
<dbReference type="GO" id="GO:0031966">
    <property type="term" value="C:mitochondrial membrane"/>
    <property type="evidence" value="ECO:0007669"/>
    <property type="project" value="TreeGrafter"/>
</dbReference>
<dbReference type="GO" id="GO:0033615">
    <property type="term" value="P:mitochondrial proton-transporting ATP synthase complex assembly"/>
    <property type="evidence" value="ECO:0007669"/>
    <property type="project" value="TreeGrafter"/>
</dbReference>
<protein>
    <submittedName>
        <fullName evidence="1">Uncharacterized protein</fullName>
    </submittedName>
</protein>
<dbReference type="InParanoid" id="A0A024FYB4"/>
<sequence>MAYPTYMNKHSISYTFLCKFILSKSIHNHMFALSRRKLSHIGQYGIRLTNSIQFGASALSTINNETDSVLVYSAPMARAVRVMKGVSITSCILTSIGMPTLCLVNQVSRSPVAKIFGIGTTTLFQVLFKPYILKMWMTPQANELSPDTMLTVNTVTLFGGIQETRFPLSAVRPPASSMHPMRTFQANSKHYFIHPEFRVYEDAQLLQCNRSFVRRFHQAQLYLFESARQALHHAPKSRKLEKLVQDSMLRRSRCQTRLSCVFRGGAPRNFLFKLFLFEITTIIGVLVDRVFSR</sequence>
<dbReference type="EMBL" id="CAIX01000001">
    <property type="protein sequence ID" value="CCI39298.1"/>
    <property type="molecule type" value="Genomic_DNA"/>
</dbReference>
<dbReference type="Proteomes" id="UP000053237">
    <property type="component" value="Unassembled WGS sequence"/>
</dbReference>
<keyword evidence="2" id="KW-1185">Reference proteome</keyword>
<dbReference type="InterPro" id="IPR045325">
    <property type="entry name" value="TMEM70/TMEM186/TMEM223"/>
</dbReference>
<dbReference type="PANTHER" id="PTHR13281:SF0">
    <property type="entry name" value="TRANSMEMBRANE PROTEIN 70, MITOCHONDRIAL"/>
    <property type="match status" value="1"/>
</dbReference>
<proteinExistence type="predicted"/>
<evidence type="ECO:0000313" key="2">
    <source>
        <dbReference type="Proteomes" id="UP000053237"/>
    </source>
</evidence>
<dbReference type="Pfam" id="PF06979">
    <property type="entry name" value="TMEM70"/>
    <property type="match status" value="1"/>
</dbReference>